<dbReference type="Gene3D" id="1.10.10.60">
    <property type="entry name" value="Homeodomain-like"/>
    <property type="match status" value="2"/>
</dbReference>
<dbReference type="PANTHER" id="PTHR43280:SF2">
    <property type="entry name" value="HTH-TYPE TRANSCRIPTIONAL REGULATOR EXSA"/>
    <property type="match status" value="1"/>
</dbReference>
<dbReference type="PROSITE" id="PS00041">
    <property type="entry name" value="HTH_ARAC_FAMILY_1"/>
    <property type="match status" value="1"/>
</dbReference>
<evidence type="ECO:0000256" key="1">
    <source>
        <dbReference type="ARBA" id="ARBA00023015"/>
    </source>
</evidence>
<evidence type="ECO:0000313" key="6">
    <source>
        <dbReference type="Proteomes" id="UP000252733"/>
    </source>
</evidence>
<dbReference type="RefSeq" id="WP_106152351.1">
    <property type="nucleotide sequence ID" value="NZ_PVTS01000004.1"/>
</dbReference>
<sequence>MENSIYIERDFGWFLGCFENNRQHRHYAIQLSIPINSFVDVELTEKNISTESPVLIKPNISHRITSNEEQFLLLINPASTIGHFWNKTAANTVSEINHPVIAALLAVIKDGALDTGERRSKINSLIKSYDCFCDSFIHQGDDRINKALGYLASQTNRVVPLDEIAGVCALSPDRFLHLFKKETGMTYRRAQLWAKLVDAIPLMRNYSVTETAHEAGFADSAHFSRTFRENFGFNPREVLKFSWFIQV</sequence>
<name>A0A2T0XPW6_9BACT</name>
<gene>
    <name evidence="5" type="ORF">DFO77_11951</name>
</gene>
<evidence type="ECO:0000256" key="2">
    <source>
        <dbReference type="ARBA" id="ARBA00023125"/>
    </source>
</evidence>
<dbReference type="SUPFAM" id="SSF46689">
    <property type="entry name" value="Homeodomain-like"/>
    <property type="match status" value="2"/>
</dbReference>
<dbReference type="PRINTS" id="PR00032">
    <property type="entry name" value="HTHARAC"/>
</dbReference>
<organism evidence="5 6">
    <name type="scientific">Marinilabilia salmonicolor</name>
    <dbReference type="NCBI Taxonomy" id="989"/>
    <lineage>
        <taxon>Bacteria</taxon>
        <taxon>Pseudomonadati</taxon>
        <taxon>Bacteroidota</taxon>
        <taxon>Bacteroidia</taxon>
        <taxon>Marinilabiliales</taxon>
        <taxon>Marinilabiliaceae</taxon>
        <taxon>Marinilabilia</taxon>
    </lineage>
</organism>
<dbReference type="InterPro" id="IPR020449">
    <property type="entry name" value="Tscrpt_reg_AraC-type_HTH"/>
</dbReference>
<feature type="domain" description="HTH araC/xylS-type" evidence="4">
    <location>
        <begin position="145"/>
        <end position="241"/>
    </location>
</feature>
<reference evidence="5 6" key="1">
    <citation type="submission" date="2018-07" db="EMBL/GenBank/DDBJ databases">
        <title>Freshwater and sediment microbial communities from various areas in North America, analyzing microbe dynamics in response to fracking.</title>
        <authorList>
            <person name="Lamendella R."/>
        </authorList>
    </citation>
    <scope>NUCLEOTIDE SEQUENCE [LARGE SCALE GENOMIC DNA]</scope>
    <source>
        <strain evidence="5 6">160A</strain>
    </source>
</reference>
<dbReference type="PROSITE" id="PS01124">
    <property type="entry name" value="HTH_ARAC_FAMILY_2"/>
    <property type="match status" value="1"/>
</dbReference>
<keyword evidence="3" id="KW-0804">Transcription</keyword>
<dbReference type="InterPro" id="IPR009057">
    <property type="entry name" value="Homeodomain-like_sf"/>
</dbReference>
<evidence type="ECO:0000313" key="5">
    <source>
        <dbReference type="EMBL" id="RCW31085.1"/>
    </source>
</evidence>
<dbReference type="GO" id="GO:0043565">
    <property type="term" value="F:sequence-specific DNA binding"/>
    <property type="evidence" value="ECO:0007669"/>
    <property type="project" value="InterPro"/>
</dbReference>
<dbReference type="InterPro" id="IPR018062">
    <property type="entry name" value="HTH_AraC-typ_CS"/>
</dbReference>
<dbReference type="AlphaFoldDB" id="A0A2T0XPW6"/>
<dbReference type="SMART" id="SM00342">
    <property type="entry name" value="HTH_ARAC"/>
    <property type="match status" value="1"/>
</dbReference>
<evidence type="ECO:0000256" key="3">
    <source>
        <dbReference type="ARBA" id="ARBA00023163"/>
    </source>
</evidence>
<proteinExistence type="predicted"/>
<dbReference type="Pfam" id="PF12833">
    <property type="entry name" value="HTH_18"/>
    <property type="match status" value="1"/>
</dbReference>
<dbReference type="Proteomes" id="UP000252733">
    <property type="component" value="Unassembled WGS sequence"/>
</dbReference>
<keyword evidence="1" id="KW-0805">Transcription regulation</keyword>
<dbReference type="PANTHER" id="PTHR43280">
    <property type="entry name" value="ARAC-FAMILY TRANSCRIPTIONAL REGULATOR"/>
    <property type="match status" value="1"/>
</dbReference>
<dbReference type="EMBL" id="QPIZ01000019">
    <property type="protein sequence ID" value="RCW31085.1"/>
    <property type="molecule type" value="Genomic_DNA"/>
</dbReference>
<accession>A0A2T0XPW6</accession>
<keyword evidence="6" id="KW-1185">Reference proteome</keyword>
<dbReference type="OrthoDB" id="9816011at2"/>
<dbReference type="GO" id="GO:0003700">
    <property type="term" value="F:DNA-binding transcription factor activity"/>
    <property type="evidence" value="ECO:0007669"/>
    <property type="project" value="InterPro"/>
</dbReference>
<evidence type="ECO:0000259" key="4">
    <source>
        <dbReference type="PROSITE" id="PS01124"/>
    </source>
</evidence>
<comment type="caution">
    <text evidence="5">The sequence shown here is derived from an EMBL/GenBank/DDBJ whole genome shotgun (WGS) entry which is preliminary data.</text>
</comment>
<dbReference type="InterPro" id="IPR018060">
    <property type="entry name" value="HTH_AraC"/>
</dbReference>
<protein>
    <submittedName>
        <fullName evidence="5">AraC-like DNA-binding protein</fullName>
    </submittedName>
</protein>
<dbReference type="STRING" id="1168289.GCA_000259075_00718"/>
<keyword evidence="2 5" id="KW-0238">DNA-binding</keyword>